<protein>
    <submittedName>
        <fullName evidence="1">Uncharacterized protein</fullName>
    </submittedName>
</protein>
<dbReference type="AlphaFoldDB" id="A0A1U7HWW7"/>
<keyword evidence="2" id="KW-1185">Reference proteome</keyword>
<dbReference type="Proteomes" id="UP000185984">
    <property type="component" value="Unassembled WGS sequence"/>
</dbReference>
<accession>A0A1U7HWW7</accession>
<evidence type="ECO:0000313" key="1">
    <source>
        <dbReference type="EMBL" id="OKH28107.1"/>
    </source>
</evidence>
<reference evidence="1 2" key="1">
    <citation type="submission" date="2016-11" db="EMBL/GenBank/DDBJ databases">
        <title>Draft Genome Sequences of Nine Cyanobacterial Strains from Diverse Habitats.</title>
        <authorList>
            <person name="Zhu T."/>
            <person name="Hou S."/>
            <person name="Lu X."/>
            <person name="Hess W.R."/>
        </authorList>
    </citation>
    <scope>NUCLEOTIDE SEQUENCE [LARGE SCALE GENOMIC DNA]</scope>
    <source>
        <strain evidence="1 2">5.2 s.c.1</strain>
    </source>
</reference>
<dbReference type="EMBL" id="MRCC01000004">
    <property type="protein sequence ID" value="OKH28107.1"/>
    <property type="molecule type" value="Genomic_DNA"/>
</dbReference>
<comment type="caution">
    <text evidence="1">The sequence shown here is derived from an EMBL/GenBank/DDBJ whole genome shotgun (WGS) entry which is preliminary data.</text>
</comment>
<gene>
    <name evidence="1" type="ORF">NIES1031_05920</name>
</gene>
<evidence type="ECO:0000313" key="2">
    <source>
        <dbReference type="Proteomes" id="UP000185984"/>
    </source>
</evidence>
<organism evidence="1 2">
    <name type="scientific">Chroogloeocystis siderophila 5.2 s.c.1</name>
    <dbReference type="NCBI Taxonomy" id="247279"/>
    <lineage>
        <taxon>Bacteria</taxon>
        <taxon>Bacillati</taxon>
        <taxon>Cyanobacteriota</taxon>
        <taxon>Cyanophyceae</taxon>
        <taxon>Oscillatoriophycideae</taxon>
        <taxon>Chroococcales</taxon>
        <taxon>Chroococcaceae</taxon>
        <taxon>Chroogloeocystis</taxon>
    </lineage>
</organism>
<dbReference type="STRING" id="247279.NIES1031_05920"/>
<sequence>MTGEPAYLSIECKSYKTLEDLSVKILVKAFSGEHEIVLYVTSDTDGTSLKIVPLNISGIRNYIRKGQFLHPNVIVRV</sequence>
<proteinExistence type="predicted"/>
<name>A0A1U7HWW7_9CHRO</name>